<dbReference type="EMBL" id="BPLR01001337">
    <property type="protein sequence ID" value="GIZ01697.1"/>
    <property type="molecule type" value="Genomic_DNA"/>
</dbReference>
<keyword evidence="2" id="KW-1185">Reference proteome</keyword>
<dbReference type="AlphaFoldDB" id="A0AAV4Y2Y4"/>
<name>A0AAV4Y2Y4_CAEEX</name>
<gene>
    <name evidence="1" type="ORF">CEXT_124051</name>
</gene>
<accession>A0AAV4Y2Y4</accession>
<comment type="caution">
    <text evidence="1">The sequence shown here is derived from an EMBL/GenBank/DDBJ whole genome shotgun (WGS) entry which is preliminary data.</text>
</comment>
<proteinExistence type="predicted"/>
<evidence type="ECO:0000313" key="2">
    <source>
        <dbReference type="Proteomes" id="UP001054945"/>
    </source>
</evidence>
<reference evidence="1 2" key="1">
    <citation type="submission" date="2021-06" db="EMBL/GenBank/DDBJ databases">
        <title>Caerostris extrusa draft genome.</title>
        <authorList>
            <person name="Kono N."/>
            <person name="Arakawa K."/>
        </authorList>
    </citation>
    <scope>NUCLEOTIDE SEQUENCE [LARGE SCALE GENOMIC DNA]</scope>
</reference>
<evidence type="ECO:0000313" key="1">
    <source>
        <dbReference type="EMBL" id="GIZ01697.1"/>
    </source>
</evidence>
<sequence length="132" mass="14811">MDSLPVSFRGVGKKLLLKVLLSIEWNGSHFDLPPLHAIQAKTLPVSTPPSSAEREVRPNSDGGYSYTLVLAGIHLRDSANGQWLVEKGGFLYDDQSPTWKILFRLPPLPSTSLLEEMKYSLCHLSQNLFRMF</sequence>
<organism evidence="1 2">
    <name type="scientific">Caerostris extrusa</name>
    <name type="common">Bark spider</name>
    <name type="synonym">Caerostris bankana</name>
    <dbReference type="NCBI Taxonomy" id="172846"/>
    <lineage>
        <taxon>Eukaryota</taxon>
        <taxon>Metazoa</taxon>
        <taxon>Ecdysozoa</taxon>
        <taxon>Arthropoda</taxon>
        <taxon>Chelicerata</taxon>
        <taxon>Arachnida</taxon>
        <taxon>Araneae</taxon>
        <taxon>Araneomorphae</taxon>
        <taxon>Entelegynae</taxon>
        <taxon>Araneoidea</taxon>
        <taxon>Araneidae</taxon>
        <taxon>Caerostris</taxon>
    </lineage>
</organism>
<protein>
    <submittedName>
        <fullName evidence="1">Uncharacterized protein</fullName>
    </submittedName>
</protein>
<dbReference type="Proteomes" id="UP001054945">
    <property type="component" value="Unassembled WGS sequence"/>
</dbReference>